<dbReference type="PANTHER" id="PTHR22946">
    <property type="entry name" value="DIENELACTONE HYDROLASE DOMAIN-CONTAINING PROTEIN-RELATED"/>
    <property type="match status" value="1"/>
</dbReference>
<dbReference type="Proteomes" id="UP000824007">
    <property type="component" value="Unassembled WGS sequence"/>
</dbReference>
<sequence length="258" mass="29360">MRREEIRISHHNRTVDGVFYRPEGIRRFPVVLFSHGYNGCKTDFETAAEYFSQNGIGAVCFTFCGGSTHDVSGFPTTEMTLFTEKEDLCAVLDEVMSWDCTDRGHIYLFGASQGGMISALAAEEREKDIDGLILLYPALCIADDWNRRFPVREAIPDTQDLWGMLLGRRFFESIRDFDIRKQIGRFRKRVLILHGADDAVVPVSYGEWAASAYPNARLEIFQKEGHGFTPDGDRRMEGMTMAFVHECMEAERKGTAWS</sequence>
<dbReference type="AlphaFoldDB" id="A0A9D1YTI4"/>
<organism evidence="3 4">
    <name type="scientific">Candidatus Eisenbergiella pullistercoris</name>
    <dbReference type="NCBI Taxonomy" id="2838555"/>
    <lineage>
        <taxon>Bacteria</taxon>
        <taxon>Bacillati</taxon>
        <taxon>Bacillota</taxon>
        <taxon>Clostridia</taxon>
        <taxon>Lachnospirales</taxon>
        <taxon>Lachnospiraceae</taxon>
        <taxon>Eisenbergiella</taxon>
    </lineage>
</organism>
<reference evidence="3" key="1">
    <citation type="journal article" date="2021" name="PeerJ">
        <title>Extensive microbial diversity within the chicken gut microbiome revealed by metagenomics and culture.</title>
        <authorList>
            <person name="Gilroy R."/>
            <person name="Ravi A."/>
            <person name="Getino M."/>
            <person name="Pursley I."/>
            <person name="Horton D.L."/>
            <person name="Alikhan N.F."/>
            <person name="Baker D."/>
            <person name="Gharbi K."/>
            <person name="Hall N."/>
            <person name="Watson M."/>
            <person name="Adriaenssens E.M."/>
            <person name="Foster-Nyarko E."/>
            <person name="Jarju S."/>
            <person name="Secka A."/>
            <person name="Antonio M."/>
            <person name="Oren A."/>
            <person name="Chaudhuri R.R."/>
            <person name="La Ragione R."/>
            <person name="Hildebrand F."/>
            <person name="Pallen M.J."/>
        </authorList>
    </citation>
    <scope>NUCLEOTIDE SEQUENCE</scope>
    <source>
        <strain evidence="3">ChiSxjej3B15-24422</strain>
    </source>
</reference>
<comment type="caution">
    <text evidence="3">The sequence shown here is derived from an EMBL/GenBank/DDBJ whole genome shotgun (WGS) entry which is preliminary data.</text>
</comment>
<dbReference type="InterPro" id="IPR022742">
    <property type="entry name" value="Hydrolase_4"/>
</dbReference>
<reference evidence="3" key="2">
    <citation type="submission" date="2021-04" db="EMBL/GenBank/DDBJ databases">
        <authorList>
            <person name="Gilroy R."/>
        </authorList>
    </citation>
    <scope>NUCLEOTIDE SEQUENCE</scope>
    <source>
        <strain evidence="3">ChiSxjej3B15-24422</strain>
    </source>
</reference>
<accession>A0A9D1YTI4</accession>
<dbReference type="GO" id="GO:0052689">
    <property type="term" value="F:carboxylic ester hydrolase activity"/>
    <property type="evidence" value="ECO:0007669"/>
    <property type="project" value="UniProtKB-ARBA"/>
</dbReference>
<keyword evidence="1 3" id="KW-0378">Hydrolase</keyword>
<proteinExistence type="predicted"/>
<feature type="domain" description="Serine aminopeptidase S33" evidence="2">
    <location>
        <begin position="30"/>
        <end position="155"/>
    </location>
</feature>
<dbReference type="Pfam" id="PF12146">
    <property type="entry name" value="Hydrolase_4"/>
    <property type="match status" value="1"/>
</dbReference>
<protein>
    <submittedName>
        <fullName evidence="3">Alpha/beta hydrolase</fullName>
    </submittedName>
</protein>
<dbReference type="InterPro" id="IPR029058">
    <property type="entry name" value="AB_hydrolase_fold"/>
</dbReference>
<dbReference type="PANTHER" id="PTHR22946:SF9">
    <property type="entry name" value="POLYKETIDE TRANSFERASE AF380"/>
    <property type="match status" value="1"/>
</dbReference>
<evidence type="ECO:0000256" key="1">
    <source>
        <dbReference type="ARBA" id="ARBA00022801"/>
    </source>
</evidence>
<dbReference type="EMBL" id="DXDD01000116">
    <property type="protein sequence ID" value="HIY60887.1"/>
    <property type="molecule type" value="Genomic_DNA"/>
</dbReference>
<evidence type="ECO:0000259" key="2">
    <source>
        <dbReference type="Pfam" id="PF12146"/>
    </source>
</evidence>
<dbReference type="SUPFAM" id="SSF53474">
    <property type="entry name" value="alpha/beta-Hydrolases"/>
    <property type="match status" value="1"/>
</dbReference>
<evidence type="ECO:0000313" key="4">
    <source>
        <dbReference type="Proteomes" id="UP000824007"/>
    </source>
</evidence>
<dbReference type="Gene3D" id="3.40.50.1820">
    <property type="entry name" value="alpha/beta hydrolase"/>
    <property type="match status" value="1"/>
</dbReference>
<evidence type="ECO:0000313" key="3">
    <source>
        <dbReference type="EMBL" id="HIY60887.1"/>
    </source>
</evidence>
<gene>
    <name evidence="3" type="ORF">H9831_09445</name>
</gene>
<name>A0A9D1YTI4_9FIRM</name>
<dbReference type="InterPro" id="IPR050261">
    <property type="entry name" value="FrsA_esterase"/>
</dbReference>